<evidence type="ECO:0000256" key="1">
    <source>
        <dbReference type="SAM" id="MobiDB-lite"/>
    </source>
</evidence>
<evidence type="ECO:0000313" key="3">
    <source>
        <dbReference type="Proteomes" id="UP000719412"/>
    </source>
</evidence>
<feature type="region of interest" description="Disordered" evidence="1">
    <location>
        <begin position="518"/>
        <end position="612"/>
    </location>
</feature>
<reference evidence="2" key="1">
    <citation type="journal article" date="2020" name="J Insects Food Feed">
        <title>The yellow mealworm (Tenebrio molitor) genome: a resource for the emerging insects as food and feed industry.</title>
        <authorList>
            <person name="Eriksson T."/>
            <person name="Andere A."/>
            <person name="Kelstrup H."/>
            <person name="Emery V."/>
            <person name="Picard C."/>
        </authorList>
    </citation>
    <scope>NUCLEOTIDE SEQUENCE</scope>
    <source>
        <strain evidence="2">Stoneville</strain>
        <tissue evidence="2">Whole head</tissue>
    </source>
</reference>
<feature type="region of interest" description="Disordered" evidence="1">
    <location>
        <begin position="1"/>
        <end position="28"/>
    </location>
</feature>
<keyword evidence="3" id="KW-1185">Reference proteome</keyword>
<dbReference type="Proteomes" id="UP000719412">
    <property type="component" value="Unassembled WGS sequence"/>
</dbReference>
<organism evidence="2 3">
    <name type="scientific">Tenebrio molitor</name>
    <name type="common">Yellow mealworm beetle</name>
    <dbReference type="NCBI Taxonomy" id="7067"/>
    <lineage>
        <taxon>Eukaryota</taxon>
        <taxon>Metazoa</taxon>
        <taxon>Ecdysozoa</taxon>
        <taxon>Arthropoda</taxon>
        <taxon>Hexapoda</taxon>
        <taxon>Insecta</taxon>
        <taxon>Pterygota</taxon>
        <taxon>Neoptera</taxon>
        <taxon>Endopterygota</taxon>
        <taxon>Coleoptera</taxon>
        <taxon>Polyphaga</taxon>
        <taxon>Cucujiformia</taxon>
        <taxon>Tenebrionidae</taxon>
        <taxon>Tenebrio</taxon>
    </lineage>
</organism>
<feature type="region of interest" description="Disordered" evidence="1">
    <location>
        <begin position="122"/>
        <end position="179"/>
    </location>
</feature>
<dbReference type="EMBL" id="JABDTM020021263">
    <property type="protein sequence ID" value="KAH0816599.1"/>
    <property type="molecule type" value="Genomic_DNA"/>
</dbReference>
<protein>
    <submittedName>
        <fullName evidence="2">Uncharacterized protein</fullName>
    </submittedName>
</protein>
<accession>A0A8J6HKZ1</accession>
<reference evidence="2" key="2">
    <citation type="submission" date="2021-08" db="EMBL/GenBank/DDBJ databases">
        <authorList>
            <person name="Eriksson T."/>
        </authorList>
    </citation>
    <scope>NUCLEOTIDE SEQUENCE</scope>
    <source>
        <strain evidence="2">Stoneville</strain>
        <tissue evidence="2">Whole head</tissue>
    </source>
</reference>
<name>A0A8J6HKZ1_TENMO</name>
<gene>
    <name evidence="2" type="ORF">GEV33_006191</name>
</gene>
<evidence type="ECO:0000313" key="2">
    <source>
        <dbReference type="EMBL" id="KAH0816599.1"/>
    </source>
</evidence>
<proteinExistence type="predicted"/>
<comment type="caution">
    <text evidence="2">The sequence shown here is derived from an EMBL/GenBank/DDBJ whole genome shotgun (WGS) entry which is preliminary data.</text>
</comment>
<feature type="region of interest" description="Disordered" evidence="1">
    <location>
        <begin position="391"/>
        <end position="489"/>
    </location>
</feature>
<dbReference type="AlphaFoldDB" id="A0A8J6HKZ1"/>
<sequence>MFGPAESRAPRPNPDTEETTTLRPKEPATHKTVHDLWFRGFYGCPKGGVKGRDLECSRCWCCIVVELTRVAGATILQEFQTQARTADQRPHRVRFFRTERRRAGLHPHRRLLDDVVPEAHLEEPGLQPPLYPGSVVDEEGPRGLSEDTDGVIGQRRKKDSEDLLPARSPKDSSWISSPRPGHLLIPTTLEVDEGKDLGKGVFAEEGNVSVGIDDPDAVQDSPRFVLRLRYQARHHSVILTSPHKMDHKRKNGTKHAIERTMGVLNGNFEGGPSGTPSRYDAGGSLDNGKTVNSSGSSAASEIWQRQTIPTATHVIRFPRLAAQLPARRSPTESWIFADDLFFSIPPRLGMRNTKWRPGVDDHGAGLFTFDFTDREIHGCCCGKVSDLEGWTHTNKGRRLGKGREEVNVPASHGNERETELTLPCDPPGGEDEDADPQGCPERTRSPTDEPYASGPNCQRGNPLAPTESTSRSNLPDRRLRQAGPPSAGRRSRLRLVSYILHSPVKTILPGLHHGAAASGVSSARRSAHANDDRSAGRPTVPRRDANPHGETCPPVCPGRGDTSGLGAKTNPLPGLIAPGRVTLQQDDGRCTVRPPNPAPVRRDQPPNPPPGLYQVCAI</sequence>
<feature type="compositionally biased region" description="Basic and acidic residues" evidence="1">
    <location>
        <begin position="528"/>
        <end position="547"/>
    </location>
</feature>